<dbReference type="InterPro" id="IPR050090">
    <property type="entry name" value="Tyrosine_recombinase_XerCD"/>
</dbReference>
<comment type="caution">
    <text evidence="6">The sequence shown here is derived from an EMBL/GenBank/DDBJ whole genome shotgun (WGS) entry which is preliminary data.</text>
</comment>
<keyword evidence="2" id="KW-0238">DNA-binding</keyword>
<evidence type="ECO:0000259" key="4">
    <source>
        <dbReference type="PROSITE" id="PS51898"/>
    </source>
</evidence>
<evidence type="ECO:0008006" key="7">
    <source>
        <dbReference type="Google" id="ProtNLM"/>
    </source>
</evidence>
<dbReference type="PROSITE" id="PS51898">
    <property type="entry name" value="TYR_RECOMBINASE"/>
    <property type="match status" value="1"/>
</dbReference>
<dbReference type="EMBL" id="LAZR01027068">
    <property type="protein sequence ID" value="KKL66863.1"/>
    <property type="molecule type" value="Genomic_DNA"/>
</dbReference>
<keyword evidence="1" id="KW-0229">DNA integration</keyword>
<evidence type="ECO:0000259" key="5">
    <source>
        <dbReference type="PROSITE" id="PS51900"/>
    </source>
</evidence>
<evidence type="ECO:0000256" key="2">
    <source>
        <dbReference type="ARBA" id="ARBA00023125"/>
    </source>
</evidence>
<dbReference type="InterPro" id="IPR002104">
    <property type="entry name" value="Integrase_catalytic"/>
</dbReference>
<dbReference type="AlphaFoldDB" id="A0A0F9DYF4"/>
<feature type="domain" description="Core-binding (CB)" evidence="5">
    <location>
        <begin position="114"/>
        <end position="199"/>
    </location>
</feature>
<dbReference type="InterPro" id="IPR004107">
    <property type="entry name" value="Integrase_SAM-like_N"/>
</dbReference>
<dbReference type="Pfam" id="PF02899">
    <property type="entry name" value="Phage_int_SAM_1"/>
    <property type="match status" value="1"/>
</dbReference>
<accession>A0A0F9DYF4</accession>
<dbReference type="Gene3D" id="1.10.443.10">
    <property type="entry name" value="Intergrase catalytic core"/>
    <property type="match status" value="1"/>
</dbReference>
<gene>
    <name evidence="6" type="ORF">LCGC14_2140730</name>
</gene>
<organism evidence="6">
    <name type="scientific">marine sediment metagenome</name>
    <dbReference type="NCBI Taxonomy" id="412755"/>
    <lineage>
        <taxon>unclassified sequences</taxon>
        <taxon>metagenomes</taxon>
        <taxon>ecological metagenomes</taxon>
    </lineage>
</organism>
<name>A0A0F9DYF4_9ZZZZ</name>
<feature type="domain" description="Tyr recombinase" evidence="4">
    <location>
        <begin position="222"/>
        <end position="401"/>
    </location>
</feature>
<evidence type="ECO:0000256" key="1">
    <source>
        <dbReference type="ARBA" id="ARBA00022908"/>
    </source>
</evidence>
<dbReference type="GO" id="GO:0015074">
    <property type="term" value="P:DNA integration"/>
    <property type="evidence" value="ECO:0007669"/>
    <property type="project" value="UniProtKB-KW"/>
</dbReference>
<dbReference type="GO" id="GO:0003677">
    <property type="term" value="F:DNA binding"/>
    <property type="evidence" value="ECO:0007669"/>
    <property type="project" value="UniProtKB-KW"/>
</dbReference>
<keyword evidence="3" id="KW-0233">DNA recombination</keyword>
<proteinExistence type="predicted"/>
<dbReference type="Gene3D" id="1.10.150.130">
    <property type="match status" value="1"/>
</dbReference>
<dbReference type="InterPro" id="IPR010998">
    <property type="entry name" value="Integrase_recombinase_N"/>
</dbReference>
<feature type="non-terminal residue" evidence="6">
    <location>
        <position position="401"/>
    </location>
</feature>
<dbReference type="InterPro" id="IPR011010">
    <property type="entry name" value="DNA_brk_join_enz"/>
</dbReference>
<dbReference type="GO" id="GO:0006310">
    <property type="term" value="P:DNA recombination"/>
    <property type="evidence" value="ECO:0007669"/>
    <property type="project" value="UniProtKB-KW"/>
</dbReference>
<dbReference type="SUPFAM" id="SSF56349">
    <property type="entry name" value="DNA breaking-rejoining enzymes"/>
    <property type="match status" value="1"/>
</dbReference>
<evidence type="ECO:0000256" key="3">
    <source>
        <dbReference type="ARBA" id="ARBA00023172"/>
    </source>
</evidence>
<dbReference type="PROSITE" id="PS51900">
    <property type="entry name" value="CB"/>
    <property type="match status" value="1"/>
</dbReference>
<dbReference type="Pfam" id="PF00589">
    <property type="entry name" value="Phage_integrase"/>
    <property type="match status" value="1"/>
</dbReference>
<dbReference type="InterPro" id="IPR013762">
    <property type="entry name" value="Integrase-like_cat_sf"/>
</dbReference>
<sequence length="401" mass="45875">MTNQLFESQVTLDRLYTGPLGSYIDAYAVRLFEQGYAKFTINCRIRLVGALSRWMHLGGIGVMDLDKQTTDKFLQYLRRKRRIQRGDMPTLRLLLEHLRQSGVIPTPTPEIDDSELGRIERDFANYLAQERRLSQASLVNYLPVVRRFLEEHFGTRPVLLKEIDYTDISRFVLQQANILSRGRAKLMVTALRSFFRFLHLRGDISTDLAAVVPKVASWRFATLPKWIPQEQIEHLLSSCDQSTTAGQRNYTILLLLARLGLRSGEVVNMTLDNIDWEAGEIRVGGKSHRQDRLPLPKDVGEALARYLRHGRPCCSTRRVFVRMKAPLRGFVNSSAIYSMVRRAFDRAGIHPAQQGPHILRHSLATNMLRKGASLGEIGEILRHRDLSTTQIYAKVDLEALR</sequence>
<dbReference type="InterPro" id="IPR044068">
    <property type="entry name" value="CB"/>
</dbReference>
<dbReference type="PANTHER" id="PTHR30349">
    <property type="entry name" value="PHAGE INTEGRASE-RELATED"/>
    <property type="match status" value="1"/>
</dbReference>
<protein>
    <recommendedName>
        <fullName evidence="7">Tyr recombinase domain-containing protein</fullName>
    </recommendedName>
</protein>
<dbReference type="PANTHER" id="PTHR30349:SF90">
    <property type="entry name" value="TYROSINE RECOMBINASE XERD"/>
    <property type="match status" value="1"/>
</dbReference>
<evidence type="ECO:0000313" key="6">
    <source>
        <dbReference type="EMBL" id="KKL66863.1"/>
    </source>
</evidence>
<reference evidence="6" key="1">
    <citation type="journal article" date="2015" name="Nature">
        <title>Complex archaea that bridge the gap between prokaryotes and eukaryotes.</title>
        <authorList>
            <person name="Spang A."/>
            <person name="Saw J.H."/>
            <person name="Jorgensen S.L."/>
            <person name="Zaremba-Niedzwiedzka K."/>
            <person name="Martijn J."/>
            <person name="Lind A.E."/>
            <person name="van Eijk R."/>
            <person name="Schleper C."/>
            <person name="Guy L."/>
            <person name="Ettema T.J."/>
        </authorList>
    </citation>
    <scope>NUCLEOTIDE SEQUENCE</scope>
</reference>
<dbReference type="CDD" id="cd01188">
    <property type="entry name" value="INT_RitA_C_like"/>
    <property type="match status" value="1"/>
</dbReference>